<comment type="caution">
    <text evidence="5">The sequence shown here is derived from an EMBL/GenBank/DDBJ whole genome shotgun (WGS) entry which is preliminary data.</text>
</comment>
<dbReference type="AlphaFoldDB" id="A0A641AS57"/>
<evidence type="ECO:0000313" key="5">
    <source>
        <dbReference type="EMBL" id="KAA1380789.1"/>
    </source>
</evidence>
<dbReference type="Gene3D" id="3.40.50.1820">
    <property type="entry name" value="alpha/beta hydrolase"/>
    <property type="match status" value="1"/>
</dbReference>
<dbReference type="Proteomes" id="UP001515100">
    <property type="component" value="Unassembled WGS sequence"/>
</dbReference>
<dbReference type="GO" id="GO:0016787">
    <property type="term" value="F:hydrolase activity"/>
    <property type="evidence" value="ECO:0007669"/>
    <property type="project" value="UniProtKB-KW"/>
</dbReference>
<reference evidence="5" key="1">
    <citation type="submission" date="2019-09" db="EMBL/GenBank/DDBJ databases">
        <authorList>
            <person name="Li J."/>
        </authorList>
    </citation>
    <scope>NUCLEOTIDE SEQUENCE [LARGE SCALE GENOMIC DNA]</scope>
    <source>
        <strain evidence="5">NRBC 14897</strain>
    </source>
</reference>
<organism evidence="5 6">
    <name type="scientific">Aeromicrobium fastidiosum</name>
    <dbReference type="NCBI Taxonomy" id="52699"/>
    <lineage>
        <taxon>Bacteria</taxon>
        <taxon>Bacillati</taxon>
        <taxon>Actinomycetota</taxon>
        <taxon>Actinomycetes</taxon>
        <taxon>Propionibacteriales</taxon>
        <taxon>Nocardioidaceae</taxon>
        <taxon>Aeromicrobium</taxon>
    </lineage>
</organism>
<dbReference type="OrthoDB" id="3930934at2"/>
<dbReference type="RefSeq" id="WP_129181607.1">
    <property type="nucleotide sequence ID" value="NZ_JAGIOG010000001.1"/>
</dbReference>
<gene>
    <name evidence="5" type="ORF">ESP62_006405</name>
</gene>
<sequence>MTRTRTALLLTTVVALLAGLVVYAAFATRSPDFDPPTPLEAAAPQGLESFYTQKLSWSDCYTGGHCADVTVPIDYADPDGATTQLRMVFYPATGDATRSIFVNPGGPGGSAIDYAGQMKNDLGKQVRDAADVIGVDPRGVGLSSPLTCLPAKKFDAYAASDPDPDDAAEIAASRASFTAMGKACEANSGALAAHVSTVEVARDMDVVRALVGRAKLDWFGASYGTELGAVYAELFPGKVGRMVLDGAVDPSLDSVESSFAQNEGFQRALDAYAADCVKSDACPLGTDAKAGVAKIAALMDQLDAAPLPGVGDRKLTEGLAFYGIAVTLYDQKSWSYLSQGLAAAFKGDGALLVQFADVYFDRKPDGSYGSNSGQVINAISCLDNPGGLTLADVEKQTPRFVKTSPVFGRALAFGALGCSDWPIESANPLPTIDGKGAPPIVVIGTTRDPATPYESAEALAKQLDSGVLLTRDGDGHTAYASGNACITKAVDGYLADGTVPKVGTTC</sequence>
<proteinExistence type="inferred from homology"/>
<keyword evidence="6" id="KW-1185">Reference proteome</keyword>
<dbReference type="Pfam" id="PF08386">
    <property type="entry name" value="Abhydrolase_4"/>
    <property type="match status" value="1"/>
</dbReference>
<accession>A0A641AS57</accession>
<dbReference type="InterPro" id="IPR029058">
    <property type="entry name" value="AB_hydrolase_fold"/>
</dbReference>
<keyword evidence="3 5" id="KW-0378">Hydrolase</keyword>
<evidence type="ECO:0000313" key="6">
    <source>
        <dbReference type="Proteomes" id="UP001515100"/>
    </source>
</evidence>
<feature type="domain" description="Peptidase S33 tripeptidyl aminopeptidase-like C-terminal" evidence="4">
    <location>
        <begin position="404"/>
        <end position="506"/>
    </location>
</feature>
<dbReference type="PANTHER" id="PTHR43248">
    <property type="entry name" value="2-SUCCINYL-6-HYDROXY-2,4-CYCLOHEXADIENE-1-CARBOXYLATE SYNTHASE"/>
    <property type="match status" value="1"/>
</dbReference>
<evidence type="ECO:0000256" key="3">
    <source>
        <dbReference type="ARBA" id="ARBA00022801"/>
    </source>
</evidence>
<protein>
    <submittedName>
        <fullName evidence="5">Alpha/beta hydrolase</fullName>
    </submittedName>
</protein>
<evidence type="ECO:0000256" key="2">
    <source>
        <dbReference type="ARBA" id="ARBA00022729"/>
    </source>
</evidence>
<dbReference type="PANTHER" id="PTHR43248:SF29">
    <property type="entry name" value="TRIPEPTIDYL AMINOPEPTIDASE"/>
    <property type="match status" value="1"/>
</dbReference>
<dbReference type="InterPro" id="IPR051601">
    <property type="entry name" value="Serine_prot/Carboxylest_S33"/>
</dbReference>
<evidence type="ECO:0000259" key="4">
    <source>
        <dbReference type="Pfam" id="PF08386"/>
    </source>
</evidence>
<name>A0A641AS57_9ACTN</name>
<comment type="similarity">
    <text evidence="1">Belongs to the peptidase S33 family.</text>
</comment>
<dbReference type="InterPro" id="IPR013595">
    <property type="entry name" value="Pept_S33_TAP-like_C"/>
</dbReference>
<evidence type="ECO:0000256" key="1">
    <source>
        <dbReference type="ARBA" id="ARBA00010088"/>
    </source>
</evidence>
<dbReference type="EMBL" id="SDPP02000001">
    <property type="protein sequence ID" value="KAA1380789.1"/>
    <property type="molecule type" value="Genomic_DNA"/>
</dbReference>
<keyword evidence="2" id="KW-0732">Signal</keyword>
<dbReference type="SUPFAM" id="SSF53474">
    <property type="entry name" value="alpha/beta-Hydrolases"/>
    <property type="match status" value="1"/>
</dbReference>